<dbReference type="SUPFAM" id="SSF81901">
    <property type="entry name" value="HCP-like"/>
    <property type="match status" value="1"/>
</dbReference>
<feature type="chain" id="PRO_5003036298" evidence="1">
    <location>
        <begin position="26"/>
        <end position="435"/>
    </location>
</feature>
<protein>
    <submittedName>
        <fullName evidence="3">FMN-binding domain protein</fullName>
    </submittedName>
</protein>
<gene>
    <name evidence="3" type="ordered locus">Psta_1110</name>
</gene>
<organism evidence="3 4">
    <name type="scientific">Pirellula staleyi (strain ATCC 27377 / DSM 6068 / ICPB 4128)</name>
    <name type="common">Pirella staleyi</name>
    <dbReference type="NCBI Taxonomy" id="530564"/>
    <lineage>
        <taxon>Bacteria</taxon>
        <taxon>Pseudomonadati</taxon>
        <taxon>Planctomycetota</taxon>
        <taxon>Planctomycetia</taxon>
        <taxon>Pirellulales</taxon>
        <taxon>Pirellulaceae</taxon>
        <taxon>Pirellula</taxon>
    </lineage>
</organism>
<feature type="signal peptide" evidence="1">
    <location>
        <begin position="1"/>
        <end position="25"/>
    </location>
</feature>
<evidence type="ECO:0000259" key="2">
    <source>
        <dbReference type="SMART" id="SM00900"/>
    </source>
</evidence>
<dbReference type="Proteomes" id="UP000001887">
    <property type="component" value="Chromosome"/>
</dbReference>
<evidence type="ECO:0000256" key="1">
    <source>
        <dbReference type="SAM" id="SignalP"/>
    </source>
</evidence>
<keyword evidence="1" id="KW-0732">Signal</keyword>
<keyword evidence="4" id="KW-1185">Reference proteome</keyword>
<evidence type="ECO:0000313" key="4">
    <source>
        <dbReference type="Proteomes" id="UP000001887"/>
    </source>
</evidence>
<dbReference type="STRING" id="530564.Psta_1110"/>
<dbReference type="OrthoDB" id="240053at2"/>
<dbReference type="AlphaFoldDB" id="D2R8W6"/>
<dbReference type="GO" id="GO:0016020">
    <property type="term" value="C:membrane"/>
    <property type="evidence" value="ECO:0007669"/>
    <property type="project" value="InterPro"/>
</dbReference>
<evidence type="ECO:0000313" key="3">
    <source>
        <dbReference type="EMBL" id="ADB15793.1"/>
    </source>
</evidence>
<dbReference type="KEGG" id="psl:Psta_1110"/>
<dbReference type="HOGENOM" id="CLU_629841_0_0_0"/>
<dbReference type="SMART" id="SM00900">
    <property type="entry name" value="FMN_bind"/>
    <property type="match status" value="1"/>
</dbReference>
<sequence length="435" mass="47836" precursor="true">MIARKSFTPLVTMALCLALSIPLSAAEIVFLDGQKLEAKVLSKDSSTIKVEETQAGKTITKTYDLSTIHTVTINGKRYVINEREAAAEPAAGMVVRRTKAEVEKMISDLGRQPPDWFDNASTDWPESLDLSWPDKPPGGWNNQKNVGQYVWDVINPNPNKWQEGVKLMHHLLLTHQSDPAKRTRAMLDLGRMYHNLHQDYARAAYWWRQAGVERNGPPSLIAKLAECYFHLGNKAMAVELMSKQKTISTAHIKLWADMGDIAKAVQFTKLFAANVGSGADEAYLYVADGYRQAGNPQASLEWYQKVLAIKQANPPNGRLKRSQERAQRGIEAVKLFDLADATKVADGTYEEESIGYEGPVRISLTVKGGKITALSVIQHREKQFYSALTDTPQKIQARQGVKGVDATSNATITSQAIINATAKALASGSNAAGGK</sequence>
<dbReference type="GO" id="GO:0010181">
    <property type="term" value="F:FMN binding"/>
    <property type="evidence" value="ECO:0007669"/>
    <property type="project" value="InterPro"/>
</dbReference>
<dbReference type="InterPro" id="IPR007329">
    <property type="entry name" value="FMN-bd"/>
</dbReference>
<feature type="domain" description="FMN-binding" evidence="2">
    <location>
        <begin position="355"/>
        <end position="428"/>
    </location>
</feature>
<dbReference type="eggNOG" id="COG3976">
    <property type="taxonomic scope" value="Bacteria"/>
</dbReference>
<dbReference type="InterPro" id="IPR011990">
    <property type="entry name" value="TPR-like_helical_dom_sf"/>
</dbReference>
<proteinExistence type="predicted"/>
<reference evidence="3 4" key="1">
    <citation type="journal article" date="2009" name="Stand. Genomic Sci.">
        <title>Complete genome sequence of Pirellula staleyi type strain (ATCC 27377).</title>
        <authorList>
            <person name="Clum A."/>
            <person name="Tindall B.J."/>
            <person name="Sikorski J."/>
            <person name="Ivanova N."/>
            <person name="Mavrommatis K."/>
            <person name="Lucas S."/>
            <person name="Glavina del Rio T."/>
            <person name="Nolan M."/>
            <person name="Chen F."/>
            <person name="Tice H."/>
            <person name="Pitluck S."/>
            <person name="Cheng J.F."/>
            <person name="Chertkov O."/>
            <person name="Brettin T."/>
            <person name="Han C."/>
            <person name="Detter J.C."/>
            <person name="Kuske C."/>
            <person name="Bruce D."/>
            <person name="Goodwin L."/>
            <person name="Ovchinikova G."/>
            <person name="Pati A."/>
            <person name="Mikhailova N."/>
            <person name="Chen A."/>
            <person name="Palaniappan K."/>
            <person name="Land M."/>
            <person name="Hauser L."/>
            <person name="Chang Y.J."/>
            <person name="Jeffries C.D."/>
            <person name="Chain P."/>
            <person name="Rohde M."/>
            <person name="Goker M."/>
            <person name="Bristow J."/>
            <person name="Eisen J.A."/>
            <person name="Markowitz V."/>
            <person name="Hugenholtz P."/>
            <person name="Kyrpides N.C."/>
            <person name="Klenk H.P."/>
            <person name="Lapidus A."/>
        </authorList>
    </citation>
    <scope>NUCLEOTIDE SEQUENCE [LARGE SCALE GENOMIC DNA]</scope>
    <source>
        <strain evidence="4">ATCC 27377 / DSM 6068 / ICPB 4128</strain>
    </source>
</reference>
<dbReference type="Pfam" id="PF04205">
    <property type="entry name" value="FMN_bind"/>
    <property type="match status" value="1"/>
</dbReference>
<name>D2R8W6_PIRSD</name>
<dbReference type="Gene3D" id="3.90.1010.20">
    <property type="match status" value="1"/>
</dbReference>
<dbReference type="eggNOG" id="COG0790">
    <property type="taxonomic scope" value="Bacteria"/>
</dbReference>
<dbReference type="EMBL" id="CP001848">
    <property type="protein sequence ID" value="ADB15793.1"/>
    <property type="molecule type" value="Genomic_DNA"/>
</dbReference>
<accession>D2R8W6</accession>
<dbReference type="Gene3D" id="1.25.40.10">
    <property type="entry name" value="Tetratricopeptide repeat domain"/>
    <property type="match status" value="1"/>
</dbReference>